<name>A0A433Q2U4_9FUNG</name>
<gene>
    <name evidence="1" type="ORF">BC938DRAFT_474102</name>
</gene>
<dbReference type="Proteomes" id="UP000274822">
    <property type="component" value="Unassembled WGS sequence"/>
</dbReference>
<evidence type="ECO:0000313" key="1">
    <source>
        <dbReference type="EMBL" id="RUS24110.1"/>
    </source>
</evidence>
<reference evidence="1 2" key="1">
    <citation type="journal article" date="2018" name="New Phytol.">
        <title>Phylogenomics of Endogonaceae and evolution of mycorrhizas within Mucoromycota.</title>
        <authorList>
            <person name="Chang Y."/>
            <person name="Desiro A."/>
            <person name="Na H."/>
            <person name="Sandor L."/>
            <person name="Lipzen A."/>
            <person name="Clum A."/>
            <person name="Barry K."/>
            <person name="Grigoriev I.V."/>
            <person name="Martin F.M."/>
            <person name="Stajich J.E."/>
            <person name="Smith M.E."/>
            <person name="Bonito G."/>
            <person name="Spatafora J.W."/>
        </authorList>
    </citation>
    <scope>NUCLEOTIDE SEQUENCE [LARGE SCALE GENOMIC DNA]</scope>
    <source>
        <strain evidence="1 2">AD002</strain>
    </source>
</reference>
<organism evidence="1 2">
    <name type="scientific">Jimgerdemannia flammicorona</name>
    <dbReference type="NCBI Taxonomy" id="994334"/>
    <lineage>
        <taxon>Eukaryota</taxon>
        <taxon>Fungi</taxon>
        <taxon>Fungi incertae sedis</taxon>
        <taxon>Mucoromycota</taxon>
        <taxon>Mucoromycotina</taxon>
        <taxon>Endogonomycetes</taxon>
        <taxon>Endogonales</taxon>
        <taxon>Endogonaceae</taxon>
        <taxon>Jimgerdemannia</taxon>
    </lineage>
</organism>
<accession>A0A433Q2U4</accession>
<dbReference type="EMBL" id="RBNJ01017297">
    <property type="protein sequence ID" value="RUS24110.1"/>
    <property type="molecule type" value="Genomic_DNA"/>
</dbReference>
<keyword evidence="2" id="KW-1185">Reference proteome</keyword>
<sequence length="78" mass="9215">MPRKHISTQPNVRITEMSKTYSLSADIATRILSYIKMDNEYSCNMYNFILVETSWHVPAMYLLYTHLKFASYNNLIKC</sequence>
<dbReference type="AlphaFoldDB" id="A0A433Q2U4"/>
<protein>
    <submittedName>
        <fullName evidence="1">Uncharacterized protein</fullName>
    </submittedName>
</protein>
<evidence type="ECO:0000313" key="2">
    <source>
        <dbReference type="Proteomes" id="UP000274822"/>
    </source>
</evidence>
<proteinExistence type="predicted"/>
<comment type="caution">
    <text evidence="1">The sequence shown here is derived from an EMBL/GenBank/DDBJ whole genome shotgun (WGS) entry which is preliminary data.</text>
</comment>